<dbReference type="SUPFAM" id="SSF54373">
    <property type="entry name" value="FAD-linked reductases, C-terminal domain"/>
    <property type="match status" value="1"/>
</dbReference>
<organism evidence="3 4">
    <name type="scientific">Ammonicoccus fulvus</name>
    <dbReference type="NCBI Taxonomy" id="3138240"/>
    <lineage>
        <taxon>Bacteria</taxon>
        <taxon>Bacillati</taxon>
        <taxon>Actinomycetota</taxon>
        <taxon>Actinomycetes</taxon>
        <taxon>Propionibacteriales</taxon>
        <taxon>Propionibacteriaceae</taxon>
        <taxon>Ammonicoccus</taxon>
    </lineage>
</organism>
<evidence type="ECO:0000313" key="3">
    <source>
        <dbReference type="EMBL" id="XAN05998.1"/>
    </source>
</evidence>
<dbReference type="Proteomes" id="UP001442841">
    <property type="component" value="Chromosome"/>
</dbReference>
<keyword evidence="4" id="KW-1185">Reference proteome</keyword>
<accession>A0ABZ3FIZ8</accession>
<keyword evidence="1" id="KW-0560">Oxidoreductase</keyword>
<dbReference type="Pfam" id="PF01494">
    <property type="entry name" value="FAD_binding_3"/>
    <property type="match status" value="1"/>
</dbReference>
<dbReference type="RefSeq" id="WP_425307434.1">
    <property type="nucleotide sequence ID" value="NZ_CP154795.1"/>
</dbReference>
<dbReference type="SUPFAM" id="SSF51905">
    <property type="entry name" value="FAD/NAD(P)-binding domain"/>
    <property type="match status" value="1"/>
</dbReference>
<reference evidence="3 4" key="1">
    <citation type="submission" date="2024-04" db="EMBL/GenBank/DDBJ databases">
        <title>Isolation of an actinomycete strain from pig manure.</title>
        <authorList>
            <person name="Gong T."/>
            <person name="Yu Z."/>
            <person name="An M."/>
            <person name="Wei C."/>
            <person name="Yang W."/>
            <person name="Liu L."/>
        </authorList>
    </citation>
    <scope>NUCLEOTIDE SEQUENCE [LARGE SCALE GENOMIC DNA]</scope>
    <source>
        <strain evidence="3 4">ZF39</strain>
    </source>
</reference>
<dbReference type="PANTHER" id="PTHR43476">
    <property type="entry name" value="3-(3-HYDROXY-PHENYL)PROPIONATE/3-HYDROXYCINNAMIC ACID HYDROXYLASE"/>
    <property type="match status" value="1"/>
</dbReference>
<dbReference type="PRINTS" id="PR00420">
    <property type="entry name" value="RNGMNOXGNASE"/>
</dbReference>
<feature type="domain" description="FAD-binding" evidence="2">
    <location>
        <begin position="10"/>
        <end position="195"/>
    </location>
</feature>
<dbReference type="InterPro" id="IPR002938">
    <property type="entry name" value="FAD-bd"/>
</dbReference>
<dbReference type="InterPro" id="IPR036188">
    <property type="entry name" value="FAD/NAD-bd_sf"/>
</dbReference>
<dbReference type="GO" id="GO:0004497">
    <property type="term" value="F:monooxygenase activity"/>
    <property type="evidence" value="ECO:0007669"/>
    <property type="project" value="UniProtKB-KW"/>
</dbReference>
<keyword evidence="3" id="KW-0503">Monooxygenase</keyword>
<dbReference type="InterPro" id="IPR050631">
    <property type="entry name" value="PheA/TfdB_FAD_monoxygenase"/>
</dbReference>
<evidence type="ECO:0000259" key="2">
    <source>
        <dbReference type="Pfam" id="PF01494"/>
    </source>
</evidence>
<gene>
    <name evidence="3" type="ORF">AADG42_01295</name>
</gene>
<sequence length="251" mass="28445">MRNPLRDRGGTDGSRSITRQLIPAAERTHHFKEYPHAWMGVLTESPFNAKNLIYAHSDRGFALISQRTPELQRMTFQVAPDEDVQSWSDRKVWDELQSRTAAAGVLELNEGPVIERTLLGFRSFVSTPMRWQNLVLAGDAAHTVPPTGAKGLNAAVNDIRILHECLVTYFGGEPNALDDYSNRALKRIWKVENFSYWMTQMLHKPDSGNTFDLERQLGELETITSSKIGQAYLAECYTGWPNHSVGDRSRR</sequence>
<dbReference type="EMBL" id="CP154795">
    <property type="protein sequence ID" value="XAN05998.1"/>
    <property type="molecule type" value="Genomic_DNA"/>
</dbReference>
<evidence type="ECO:0000256" key="1">
    <source>
        <dbReference type="ARBA" id="ARBA00023002"/>
    </source>
</evidence>
<evidence type="ECO:0000313" key="4">
    <source>
        <dbReference type="Proteomes" id="UP001442841"/>
    </source>
</evidence>
<protein>
    <submittedName>
        <fullName evidence="3">FAD-dependent monooxygenase</fullName>
    </submittedName>
</protein>
<dbReference type="PANTHER" id="PTHR43476:SF5">
    <property type="entry name" value="FAD-DEPENDENT MONOOXYGENASE"/>
    <property type="match status" value="1"/>
</dbReference>
<dbReference type="Gene3D" id="3.30.9.10">
    <property type="entry name" value="D-Amino Acid Oxidase, subunit A, domain 2"/>
    <property type="match status" value="1"/>
</dbReference>
<name>A0ABZ3FIZ8_9ACTN</name>
<proteinExistence type="predicted"/>